<feature type="region of interest" description="Disordered" evidence="1">
    <location>
        <begin position="47"/>
        <end position="71"/>
    </location>
</feature>
<dbReference type="Proteomes" id="UP001054902">
    <property type="component" value="Unassembled WGS sequence"/>
</dbReference>
<dbReference type="AlphaFoldDB" id="A0AAD3H5A8"/>
<feature type="compositionally biased region" description="Polar residues" evidence="1">
    <location>
        <begin position="54"/>
        <end position="71"/>
    </location>
</feature>
<protein>
    <submittedName>
        <fullName evidence="2">Uncharacterized protein</fullName>
    </submittedName>
</protein>
<sequence>MYEATAPRLAQESYLNRSRPNETAIKAWQTCLQGAFITGDRQVLPSLHPIPSATPANQEQQPSSISAHLSSQPSSIQDVIGPMHELWPQEDIDCIRGCLEDGQDIEIYGDGTVSKGKGAHYYSIKPAICENPKYLCLHGGMKTSSNRSGIVSLRPESFSIVAALSVIQAVLSVYNITSSDSRLKIPVHVKSHQDDKIPYEELPYEAQMNVEMDRMADAVRDSPAPIPPVPDMIDHDFTIRIKGEVVYSNVSSALRSEITGRAMKAYLKSKYQWTDVIFEKIDWNSLEAYMKSLSQQIRTNVHKLHNGWQFTRQRRNIFELQGKEDFELKDESCPLGCRDTDETHHFLSCSSKPGFLKSNTELRRLDRFLQRYKTPQPLC</sequence>
<evidence type="ECO:0000313" key="3">
    <source>
        <dbReference type="Proteomes" id="UP001054902"/>
    </source>
</evidence>
<dbReference type="EMBL" id="BLLK01000040">
    <property type="protein sequence ID" value="GFH50464.1"/>
    <property type="molecule type" value="Genomic_DNA"/>
</dbReference>
<comment type="caution">
    <text evidence="2">The sequence shown here is derived from an EMBL/GenBank/DDBJ whole genome shotgun (WGS) entry which is preliminary data.</text>
</comment>
<accession>A0AAD3H5A8</accession>
<evidence type="ECO:0000256" key="1">
    <source>
        <dbReference type="SAM" id="MobiDB-lite"/>
    </source>
</evidence>
<proteinExistence type="predicted"/>
<evidence type="ECO:0000313" key="2">
    <source>
        <dbReference type="EMBL" id="GFH50464.1"/>
    </source>
</evidence>
<name>A0AAD3H5A8_9STRA</name>
<gene>
    <name evidence="2" type="ORF">CTEN210_06940</name>
</gene>
<organism evidence="2 3">
    <name type="scientific">Chaetoceros tenuissimus</name>
    <dbReference type="NCBI Taxonomy" id="426638"/>
    <lineage>
        <taxon>Eukaryota</taxon>
        <taxon>Sar</taxon>
        <taxon>Stramenopiles</taxon>
        <taxon>Ochrophyta</taxon>
        <taxon>Bacillariophyta</taxon>
        <taxon>Coscinodiscophyceae</taxon>
        <taxon>Chaetocerotophycidae</taxon>
        <taxon>Chaetocerotales</taxon>
        <taxon>Chaetocerotaceae</taxon>
        <taxon>Chaetoceros</taxon>
    </lineage>
</organism>
<keyword evidence="3" id="KW-1185">Reference proteome</keyword>
<reference evidence="2 3" key="1">
    <citation type="journal article" date="2021" name="Sci. Rep.">
        <title>The genome of the diatom Chaetoceros tenuissimus carries an ancient integrated fragment of an extant virus.</title>
        <authorList>
            <person name="Hongo Y."/>
            <person name="Kimura K."/>
            <person name="Takaki Y."/>
            <person name="Yoshida Y."/>
            <person name="Baba S."/>
            <person name="Kobayashi G."/>
            <person name="Nagasaki K."/>
            <person name="Hano T."/>
            <person name="Tomaru Y."/>
        </authorList>
    </citation>
    <scope>NUCLEOTIDE SEQUENCE [LARGE SCALE GENOMIC DNA]</scope>
    <source>
        <strain evidence="2 3">NIES-3715</strain>
    </source>
</reference>